<proteinExistence type="predicted"/>
<feature type="compositionally biased region" description="Basic and acidic residues" evidence="1">
    <location>
        <begin position="341"/>
        <end position="352"/>
    </location>
</feature>
<feature type="compositionally biased region" description="Low complexity" evidence="1">
    <location>
        <begin position="42"/>
        <end position="52"/>
    </location>
</feature>
<feature type="region of interest" description="Disordered" evidence="1">
    <location>
        <begin position="280"/>
        <end position="356"/>
    </location>
</feature>
<name>A0A199VDU6_ANACO</name>
<comment type="caution">
    <text evidence="2">The sequence shown here is derived from an EMBL/GenBank/DDBJ whole genome shotgun (WGS) entry which is preliminary data.</text>
</comment>
<feature type="compositionally biased region" description="Polar residues" evidence="1">
    <location>
        <begin position="465"/>
        <end position="482"/>
    </location>
</feature>
<dbReference type="InterPro" id="IPR036691">
    <property type="entry name" value="Endo/exonu/phosph_ase_sf"/>
</dbReference>
<feature type="compositionally biased region" description="Low complexity" evidence="1">
    <location>
        <begin position="298"/>
        <end position="323"/>
    </location>
</feature>
<protein>
    <submittedName>
        <fullName evidence="2">Uncharacterized protein</fullName>
    </submittedName>
</protein>
<feature type="region of interest" description="Disordered" evidence="1">
    <location>
        <begin position="1"/>
        <end position="54"/>
    </location>
</feature>
<feature type="compositionally biased region" description="Pro residues" evidence="1">
    <location>
        <begin position="422"/>
        <end position="452"/>
    </location>
</feature>
<feature type="compositionally biased region" description="Low complexity" evidence="1">
    <location>
        <begin position="410"/>
        <end position="421"/>
    </location>
</feature>
<feature type="compositionally biased region" description="Pro residues" evidence="1">
    <location>
        <begin position="381"/>
        <end position="395"/>
    </location>
</feature>
<evidence type="ECO:0000256" key="1">
    <source>
        <dbReference type="SAM" id="MobiDB-lite"/>
    </source>
</evidence>
<dbReference type="PANTHER" id="PTHR33710">
    <property type="entry name" value="BNAC02G09200D PROTEIN"/>
    <property type="match status" value="1"/>
</dbReference>
<evidence type="ECO:0000313" key="2">
    <source>
        <dbReference type="EMBL" id="OAY75287.1"/>
    </source>
</evidence>
<dbReference type="SUPFAM" id="SSF56219">
    <property type="entry name" value="DNase I-like"/>
    <property type="match status" value="1"/>
</dbReference>
<dbReference type="PANTHER" id="PTHR33710:SF48">
    <property type="entry name" value="OS02G0307075 PROTEIN"/>
    <property type="match status" value="1"/>
</dbReference>
<feature type="region of interest" description="Disordered" evidence="1">
    <location>
        <begin position="371"/>
        <end position="482"/>
    </location>
</feature>
<sequence>MKIGHPASRCRFLPGSSRGPMDPGPSSRRFAALPPSAPAPGPSSGRPSFLPAFLPPRPPPPGLPSLSACVARAEVLGPSGVAVEAFPDAKDALSRGLAARYGRTSREFLVADFAAPALAVFFPNWVSRESAVSRSPLRFDGFVFKLSNWVEAAELDRGHLRCKAWIRLLHWPILCWNEEDVKAAISGFGKLWHVDRLSESQTNVSFFRALVRCPDVHSIPEALHLTIEDRRFHIPVEVESWEEANPIFLGEDLDARLGLETSEAQDRFIRQTGFSSIPAQGSLDWPHISRGDPHRHSSSGGAARPTAPAAGTSSFSNPSSPALLPRPPPSVPRTSCAVLDRPADGTGDKDGSARPAVMEGPAVFSLPARLASDTGAGPFASGPPPLEPSSPPPGGPSVAVSRPPSPGSPSPSSLACLSAPLLGPPPSACGPAPPEGPSPSDCRPPTPVPSGPAPGEAGLPDSDGSCLSHNPSHSGAPSLVSNKFGSFRRSLRLALKNMGINKNSLQRAQDLMCSKLKTMKASHVAHSSPAAKPVPLALPSVDPPPAPLLASSSASEGAPPPRDPALPLTAPRDPALPLTAPEIREILISCGFNERVGIAADRADGERALGDFNVLLSLNDKNGLPSNTADILAFREAISDAGLLDLPILNKSFTWSNGRRNPTLERLDRALISQDWLLRFPRSTLKALPRPRSDHTPLVLSAWTFVPTPRIFRFESCWLHASTLSSVVATAWNAAPAGEDSASTFCSKLDRVRRDLQLWSRDFSSSFKRQTSSCLQWLHWLDAAEERRVLSIPECRLRPKIKIRYEELCLIEETKWKQRSRIHWLREGDANTKFFHLSASRRKSRNAISQLSDGTTALSSHDAIANHLFSYYLNLIGSAHRSSSSINFSLLFDDTPVDLSSLHAPFSEDEVRSAVFACAPDKAPGPDGFPLLFYHRFWALL</sequence>
<evidence type="ECO:0000313" key="3">
    <source>
        <dbReference type="Proteomes" id="UP000092600"/>
    </source>
</evidence>
<feature type="compositionally biased region" description="Low complexity" evidence="1">
    <location>
        <begin position="548"/>
        <end position="557"/>
    </location>
</feature>
<dbReference type="EMBL" id="LSRQ01002143">
    <property type="protein sequence ID" value="OAY75287.1"/>
    <property type="molecule type" value="Genomic_DNA"/>
</dbReference>
<dbReference type="Gene3D" id="3.60.10.10">
    <property type="entry name" value="Endonuclease/exonuclease/phosphatase"/>
    <property type="match status" value="1"/>
</dbReference>
<accession>A0A199VDU6</accession>
<gene>
    <name evidence="2" type="ORF">ACMD2_14825</name>
</gene>
<organism evidence="2 3">
    <name type="scientific">Ananas comosus</name>
    <name type="common">Pineapple</name>
    <name type="synonym">Ananas ananas</name>
    <dbReference type="NCBI Taxonomy" id="4615"/>
    <lineage>
        <taxon>Eukaryota</taxon>
        <taxon>Viridiplantae</taxon>
        <taxon>Streptophyta</taxon>
        <taxon>Embryophyta</taxon>
        <taxon>Tracheophyta</taxon>
        <taxon>Spermatophyta</taxon>
        <taxon>Magnoliopsida</taxon>
        <taxon>Liliopsida</taxon>
        <taxon>Poales</taxon>
        <taxon>Bromeliaceae</taxon>
        <taxon>Bromelioideae</taxon>
        <taxon>Ananas</taxon>
    </lineage>
</organism>
<feature type="region of interest" description="Disordered" evidence="1">
    <location>
        <begin position="535"/>
        <end position="574"/>
    </location>
</feature>
<dbReference type="AlphaFoldDB" id="A0A199VDU6"/>
<dbReference type="Proteomes" id="UP000092600">
    <property type="component" value="Unassembled WGS sequence"/>
</dbReference>
<feature type="compositionally biased region" description="Low complexity" evidence="1">
    <location>
        <begin position="25"/>
        <end position="34"/>
    </location>
</feature>
<dbReference type="STRING" id="4615.A0A199VDU6"/>
<feature type="non-terminal residue" evidence="2">
    <location>
        <position position="941"/>
    </location>
</feature>
<reference evidence="2 3" key="1">
    <citation type="journal article" date="2016" name="DNA Res.">
        <title>The draft genome of MD-2 pineapple using hybrid error correction of long reads.</title>
        <authorList>
            <person name="Redwan R.M."/>
            <person name="Saidin A."/>
            <person name="Kumar S.V."/>
        </authorList>
    </citation>
    <scope>NUCLEOTIDE SEQUENCE [LARGE SCALE GENOMIC DNA]</scope>
    <source>
        <strain evidence="3">cv. MD2</strain>
        <tissue evidence="2">Leaf</tissue>
    </source>
</reference>